<name>A0AAV9J0A8_CYACA</name>
<evidence type="ECO:0000313" key="6">
    <source>
        <dbReference type="Proteomes" id="UP001301350"/>
    </source>
</evidence>
<evidence type="ECO:0000259" key="4">
    <source>
        <dbReference type="PROSITE" id="PS51189"/>
    </source>
</evidence>
<dbReference type="GO" id="GO:0035267">
    <property type="term" value="C:NuA4 histone acetyltransferase complex"/>
    <property type="evidence" value="ECO:0007669"/>
    <property type="project" value="TreeGrafter"/>
</dbReference>
<dbReference type="GO" id="GO:0000124">
    <property type="term" value="C:SAGA complex"/>
    <property type="evidence" value="ECO:0007669"/>
    <property type="project" value="TreeGrafter"/>
</dbReference>
<proteinExistence type="inferred from homology"/>
<protein>
    <recommendedName>
        <fullName evidence="7">Non-specific serine/threonine protein kinase</fullName>
    </recommendedName>
</protein>
<evidence type="ECO:0000313" key="5">
    <source>
        <dbReference type="EMBL" id="KAK4538022.1"/>
    </source>
</evidence>
<dbReference type="InterPro" id="IPR036940">
    <property type="entry name" value="PI3/4_kinase_cat_sf"/>
</dbReference>
<dbReference type="EMBL" id="JANCYW010000015">
    <property type="protein sequence ID" value="KAK4538022.1"/>
    <property type="molecule type" value="Genomic_DNA"/>
</dbReference>
<comment type="similarity">
    <text evidence="1">Belongs to the PI3/PI4-kinase family. TRA1 subfamily.</text>
</comment>
<feature type="domain" description="FAT" evidence="4">
    <location>
        <begin position="2543"/>
        <end position="3114"/>
    </location>
</feature>
<dbReference type="GO" id="GO:0005634">
    <property type="term" value="C:nucleus"/>
    <property type="evidence" value="ECO:0007669"/>
    <property type="project" value="TreeGrafter"/>
</dbReference>
<dbReference type="InterPro" id="IPR046805">
    <property type="entry name" value="Tra1_ring"/>
</dbReference>
<feature type="region of interest" description="Disordered" evidence="2">
    <location>
        <begin position="1046"/>
        <end position="1066"/>
    </location>
</feature>
<dbReference type="Pfam" id="PF20175">
    <property type="entry name" value="Tra1_central"/>
    <property type="match status" value="2"/>
</dbReference>
<dbReference type="GO" id="GO:0006355">
    <property type="term" value="P:regulation of DNA-templated transcription"/>
    <property type="evidence" value="ECO:0007669"/>
    <property type="project" value="TreeGrafter"/>
</dbReference>
<dbReference type="InterPro" id="IPR016024">
    <property type="entry name" value="ARM-type_fold"/>
</dbReference>
<dbReference type="Pfam" id="PF00454">
    <property type="entry name" value="PI3_PI4_kinase"/>
    <property type="match status" value="1"/>
</dbReference>
<sequence>MSATEAPSSRERAAVHFEALAARLTAAETAHADRATVLAELRDELETVHSSEYDAFLRHLIPAFGVVLQQLTGPQEEDNAEHRARRAVLEMLNRLPRNETLRPYLELVLNMCQQVLDADDAEGNGTLALHIMFELHKAYRTSAPQFVKPFVDFAVRLYGQFDWREPESVVVAAGAAAASPTDEQLSVHSRGEGEGAVAGRSTRLVSTLRSYKTVIECPLVFVHMAQLYARQVEALLDEVVPLMVRAIEVQVPPTSPARQHSSYEEFITAQMKTVSLISHLLKQFEARMEPYKERVPRAVVQLLVNCPDAAVAVRRELLIAMRHILASKFRDGFAQQTDLLLDEKVLLGTGRAAYESLRPLAYSFLAELVHFVRLRLSLPQLSRIVYLFASNVHDSSLSHAMQTTSVRLLLNLIEGIINRRDDADGRGRQLLQRIFETITTKLIDFGAQVPDALQNPHLEGDDPDARAEALKELADRRQLVRTLVLGLKTVVWSMSNALGSNNSNSKNSVQHRGLDEDECILIGRMLPAAKSCYRLYAHSDVADQREILDQFAQVFTMMNPGNFQDVIGLRMAKLFDLMVEHPVALSIPQHFLANTNTSKYFADVLIVFLTTHMDEVVGEDRARASVLLRLFKIMFASVTLFADNEPVLRPHLSTIVGGCVRLAGTASDPTNALQVLRALFKSLAGGRFELLYREFMPLLYSLLKSLQQLRDGPLGSSHDALLIELCLTVPARPSTIFPYLRMHMRPLVDAMEQSAELASLSFRTLEFWVDTLQPDVLERLVHEVEPGLSRALWRHLAPGNAFSSQAARIVGKLGGHNRNVPQEVGEAEMREAVRVLHARCEWENADGGLTLTLDEMVLGCRQALLSQSPHRDQAYVLLRSVLVSLLGDRGCWRSTQPTDAWPASSFVRATSLAQLQASAQLARQMLVAVIVAAGDAQINEEHPMATDFCRDVAEYFARCWARPRNVDAATIPPSSSPEASADAAAVMEWVRFPAYLDTECFVEALVEAATLLPRSLASFVPACLEHFLHVSLTCLGYAAAAADERGEEEDVADSDHETAAAPPVMPSSALPRLAECLAPLVERLSHLGYRERWESRDACAALLAVVIRTVPLDAFLDRSYCLYEARLVRVLVHVLKGCAVPGAGAVPTAAHARDALERLLRRCHPSGADATVEGDADRTARFGDVVACLAFDLASEHAVVRDTVQERLRQLVPDAPEGTLTSALMLCWGQILRPLLLRRARTLPYAAQVGHFECAAYCLEQAVLPLQLDGESSVLKTNLLAALEIVEDANIGKLSEADDLTVNKLIENRFMDAVVPGQLVQVRATCLRFLLITLRQCEALANGATEEARTLYSRVVAAFFRAIDSRHERVVEQAKRGLRVFADRSSPLPRGILSTNLRPILQNLSDTSRLTLPYVRTLANVLEVLSNWFNIQLGDKLLEHLVNLQAANDKTPSLLVANIVDLFHLLPSTSVRFMEQLVKVVLALEEGMGAGGLGAGHLGLRGRWAGSASPYRAPLLRYLERHPAAAVEFFLERLRQPRYGALFQVLVRARDASGLRTELASDPERLVRATFGDGSALEGAFLVDALAESQPGWLAANRVVFESLLRAWESPERLERLRREETLPVEQLQESRVLVKNMIAFCSANHDEIDALFAMLSIFSLRTLTDFSFLKRFLGETLPSVYPMEAQRRLLQRFLQRYADARVDADSKLHALQHLIIPLLRVALERGRGTELLDAATVETVVNTLLVSDDGANESDVLGEALLQLSTLLIEKAPAELTPYRKQVLTFGWSHLKRDDSAAKPWAFLNAARFFEAYQAPERIVLQVYVALLRAGQVENRRLVRQALDVLTGALQVRFASSADDPRHSLWMRFTRKILAEESFSASHLAHVLGVIVRHESFFAAGSATLIPHMVDALPRLTSSSVSARENRRLAVDLAAVLLQWQRALSAESSESGRPLRFDGARVAEVLSQFLVRLPFLASDTEEHGDLFHRCTALLEAAHSLRCALSAPPTPDGAAPPVTRIAALDRLVDGLTASIASHTAEAAAATTSAPGAKEAPRSGAPRAMSESRLTILANLLELCERLARLQGPAWVVTNQQTVVNLAKPAVRAGSLYVARKARDLYRTALEQLAPAAPEWEATRQALYAALLDTPPPASDVATVHHALLLLTLVPLERLRATGHEFLIRCLQRLLKESVNMNQTNRRQAVIAAPEHDRATVEQQVGYVGGFDRAGDANPLLTCLTLLEREVRHLGERRKTFFQFLWILIDKSLHAEVLSHLIRLIGRWVLLDVDSPEAVLVAREKVNFLVKMTLLERVQGAGRQQEELLQLVYGLFAEPNRALPRELLPKLERPFMIGLRSPVTRWRRRFFELLDQSVQRSPRSRLRYIIEYQSWGSLADSYWIRQAAELLLSVVRLPTAEDHGGLCLFEGGAAAFMGGDADAFGDAALAAVLGRLRAVSPCDALLGALRELLHRDVTLAHALWVQLFGAAWAQLRSAAARLACQDAFVSLLSKDYMLTQSRWRVNVMQPLVEGATSCRPQMVLPPQLMLHIAARWNAWHLVLPYLERRTRSGTMGVAQHHDFCYDVVPSVEELEEVMDAKAELYRRLNEFDLYIGLWKRRAVDSNTLLGLSLEQQGYGQQAQEVYFGAMAHPAGGAATAVTASEAVLWEERWMACAKQLNQWDALSEYARSVVHIELLHETLWRLPDWAALKELLIKAPPEDGPQLKVLQAYVQLQENKLREAETQVSAGVYAALEGWQGLPESGSIAALEPTLAQLQQLVELRESAAIVHELNQCQNDDESNLELHIDNIRQVLAMWRDRLPNEWDALTVWNELVVWRSHVLTAVVHAFQNLRSVTAREVPQPILCLGINETAWNVNRFSRAARKQRQPEVCLQALQRLYTHSTMDVQDFFMKTKQQAKAYLLYPLAEAEDPWALRSGLAQLQATNLEYFNARQKAHLFSLKGEFFHRLGMHDEANKAFATAVGVHAELGGVWLRWGHLCDDRGWRTSAVNCYLQSIRFGSRRGRDHIPCVLRLLFGSAVGGAEVMEEAAESMAAAVDSFERFLAVLPPWVWIPWCAYFVGLLARHVHPRAVRHVLVRLAQYHPQALFFTLRMFLEERRAVDRPQRVLHPRPDQVPTQSVQPLLPNAAGYINLAALNQRAGGANGGGMAAGAAPAASEASGSGAATAPTTPASSSAGAARGPNAAPTSTTPPPTATTTPLHNAEASVNAMLQVAAGATPFENADVVMAFLARQHPQLYVELETITRELSMRLKPSAEEQVLHVLNALLHRCWSLPPLMRREVGAAMRNALEEVSKMCFGTGLMSDDFTIPPSLVDLREAFEAELAPQTATDFPTVIEPFVALLRKWRGIFRRRVHGMPRVLRLERVSRKLVDVYDSEVLVFGQLSELAETDGEPLPELSVRIQRFSVDVEVVQRRGGSARRIAVTGSDGRRYAFLVETAVGAASAAQKSEARVEHACAFMNRLLERDTEARRRRLVLRTPRAVPLGAQARLLADDTSAVAMAEALAAHCEAHGGDMDDALIEFRDYCALRLEELGGQVSRDQALAYRFEAYKHVCRRLPDSVLSQWAAASVAHPNLLFALRKRLAQSMGAAGLWLYFLGVGGRSPANLLMSRATGLIIHAAPQVMVQVTEGGPVVHFDEFVPFRLTRNIRGLITLTGVEGVLAGSLAATLNVILRNQRTVLDWLRVHYAAELFDKASTSSASMTVDGMSLQRWVERSVELALKRIEPMPLNHPRQVASGMNGEPAAMEQPMPGLQAGTAAAAAAAAATANGAEANGSATPSATGRAQPLAVDQPDGVAHKAAELIAIAGDPSQTSQMEPLWYPWF</sequence>
<dbReference type="PANTHER" id="PTHR11139:SF1">
    <property type="entry name" value="TRANSFORMATION_TRANSCRIPTION DOMAIN-ASSOCIATED PROTEIN"/>
    <property type="match status" value="1"/>
</dbReference>
<keyword evidence="6" id="KW-1185">Reference proteome</keyword>
<feature type="region of interest" description="Disordered" evidence="2">
    <location>
        <begin position="3748"/>
        <end position="3768"/>
    </location>
</feature>
<evidence type="ECO:0000256" key="2">
    <source>
        <dbReference type="SAM" id="MobiDB-lite"/>
    </source>
</evidence>
<dbReference type="GO" id="GO:0006281">
    <property type="term" value="P:DNA repair"/>
    <property type="evidence" value="ECO:0007669"/>
    <property type="project" value="TreeGrafter"/>
</dbReference>
<dbReference type="PROSITE" id="PS51189">
    <property type="entry name" value="FAT"/>
    <property type="match status" value="1"/>
</dbReference>
<dbReference type="InterPro" id="IPR003151">
    <property type="entry name" value="PIK-rel_kinase_FAT"/>
</dbReference>
<dbReference type="InterPro" id="IPR011009">
    <property type="entry name" value="Kinase-like_dom_sf"/>
</dbReference>
<feature type="domain" description="PI3K/PI4K catalytic" evidence="3">
    <location>
        <begin position="3423"/>
        <end position="3750"/>
    </location>
</feature>
<evidence type="ECO:0000256" key="1">
    <source>
        <dbReference type="ARBA" id="ARBA00007234"/>
    </source>
</evidence>
<dbReference type="InterPro" id="IPR050517">
    <property type="entry name" value="DDR_Repair_Kinase"/>
</dbReference>
<dbReference type="Pfam" id="PF20206">
    <property type="entry name" value="Tra1_ring"/>
    <property type="match status" value="2"/>
</dbReference>
<gene>
    <name evidence="5" type="ORF">CDCA_CDCA15G4047</name>
</gene>
<dbReference type="InterPro" id="IPR014009">
    <property type="entry name" value="PIK_FAT"/>
</dbReference>
<dbReference type="SMART" id="SM00146">
    <property type="entry name" value="PI3Kc"/>
    <property type="match status" value="1"/>
</dbReference>
<dbReference type="SUPFAM" id="SSF56112">
    <property type="entry name" value="Protein kinase-like (PK-like)"/>
    <property type="match status" value="1"/>
</dbReference>
<feature type="compositionally biased region" description="Low complexity" evidence="2">
    <location>
        <begin position="3167"/>
        <end position="3205"/>
    </location>
</feature>
<evidence type="ECO:0000259" key="3">
    <source>
        <dbReference type="PROSITE" id="PS50290"/>
    </source>
</evidence>
<accession>A0AAV9J0A8</accession>
<dbReference type="InterPro" id="IPR000403">
    <property type="entry name" value="PI3/4_kinase_cat_dom"/>
</dbReference>
<comment type="caution">
    <text evidence="5">The sequence shown here is derived from an EMBL/GenBank/DDBJ whole genome shotgun (WGS) entry which is preliminary data.</text>
</comment>
<feature type="compositionally biased region" description="Low complexity" evidence="2">
    <location>
        <begin position="2042"/>
        <end position="2053"/>
    </location>
</feature>
<dbReference type="Pfam" id="PF02259">
    <property type="entry name" value="FAT"/>
    <property type="match status" value="1"/>
</dbReference>
<dbReference type="SUPFAM" id="SSF48371">
    <property type="entry name" value="ARM repeat"/>
    <property type="match status" value="2"/>
</dbReference>
<reference evidence="5 6" key="1">
    <citation type="submission" date="2022-07" db="EMBL/GenBank/DDBJ databases">
        <title>Genome-wide signatures of adaptation to extreme environments.</title>
        <authorList>
            <person name="Cho C.H."/>
            <person name="Yoon H.S."/>
        </authorList>
    </citation>
    <scope>NUCLEOTIDE SEQUENCE [LARGE SCALE GENOMIC DNA]</scope>
    <source>
        <strain evidence="5 6">DBV 063 E5</strain>
    </source>
</reference>
<feature type="region of interest" description="Disordered" evidence="2">
    <location>
        <begin position="3161"/>
        <end position="3217"/>
    </location>
</feature>
<organism evidence="5 6">
    <name type="scientific">Cyanidium caldarium</name>
    <name type="common">Red alga</name>
    <dbReference type="NCBI Taxonomy" id="2771"/>
    <lineage>
        <taxon>Eukaryota</taxon>
        <taxon>Rhodophyta</taxon>
        <taxon>Bangiophyceae</taxon>
        <taxon>Cyanidiales</taxon>
        <taxon>Cyanidiaceae</taxon>
        <taxon>Cyanidium</taxon>
    </lineage>
</organism>
<dbReference type="PROSITE" id="PS50290">
    <property type="entry name" value="PI3_4_KINASE_3"/>
    <property type="match status" value="1"/>
</dbReference>
<dbReference type="Gene3D" id="1.10.1070.11">
    <property type="entry name" value="Phosphatidylinositol 3-/4-kinase, catalytic domain"/>
    <property type="match status" value="1"/>
</dbReference>
<feature type="region of interest" description="Disordered" evidence="2">
    <location>
        <begin position="2042"/>
        <end position="2062"/>
    </location>
</feature>
<dbReference type="Proteomes" id="UP001301350">
    <property type="component" value="Unassembled WGS sequence"/>
</dbReference>
<dbReference type="PANTHER" id="PTHR11139">
    <property type="entry name" value="ATAXIA TELANGIECTASIA MUTATED ATM -RELATED"/>
    <property type="match status" value="1"/>
</dbReference>
<dbReference type="InterPro" id="IPR046807">
    <property type="entry name" value="Tra1_central"/>
</dbReference>
<evidence type="ECO:0008006" key="7">
    <source>
        <dbReference type="Google" id="ProtNLM"/>
    </source>
</evidence>